<evidence type="ECO:0000259" key="1">
    <source>
        <dbReference type="SMART" id="SM00871"/>
    </source>
</evidence>
<organism evidence="2">
    <name type="scientific">uncultured Sulfurovum sp</name>
    <dbReference type="NCBI Taxonomy" id="269237"/>
    <lineage>
        <taxon>Bacteria</taxon>
        <taxon>Pseudomonadati</taxon>
        <taxon>Campylobacterota</taxon>
        <taxon>Epsilonproteobacteria</taxon>
        <taxon>Campylobacterales</taxon>
        <taxon>Sulfurovaceae</taxon>
        <taxon>Sulfurovum</taxon>
        <taxon>environmental samples</taxon>
    </lineage>
</organism>
<evidence type="ECO:0000313" key="2">
    <source>
        <dbReference type="EMBL" id="CAA6803424.1"/>
    </source>
</evidence>
<feature type="domain" description="AraC effector-binding" evidence="1">
    <location>
        <begin position="2"/>
        <end position="148"/>
    </location>
</feature>
<proteinExistence type="predicted"/>
<protein>
    <recommendedName>
        <fullName evidence="1">AraC effector-binding domain-containing protein</fullName>
    </recommendedName>
</protein>
<dbReference type="AlphaFoldDB" id="A0A6S6SEJ8"/>
<dbReference type="InterPro" id="IPR053182">
    <property type="entry name" value="YobU-like_regulator"/>
</dbReference>
<reference evidence="2" key="1">
    <citation type="submission" date="2020-01" db="EMBL/GenBank/DDBJ databases">
        <authorList>
            <person name="Meier V. D."/>
            <person name="Meier V D."/>
        </authorList>
    </citation>
    <scope>NUCLEOTIDE SEQUENCE</scope>
    <source>
        <strain evidence="2">HLG_WM_MAG_01</strain>
    </source>
</reference>
<gene>
    <name evidence="2" type="ORF">HELGO_WM2792</name>
</gene>
<dbReference type="InterPro" id="IPR029441">
    <property type="entry name" value="Cass2"/>
</dbReference>
<dbReference type="EMBL" id="CACVAS010000030">
    <property type="protein sequence ID" value="CAA6803424.1"/>
    <property type="molecule type" value="Genomic_DNA"/>
</dbReference>
<accession>A0A6S6SEJ8</accession>
<dbReference type="InterPro" id="IPR011256">
    <property type="entry name" value="Reg_factor_effector_dom_sf"/>
</dbReference>
<name>A0A6S6SEJ8_9BACT</name>
<dbReference type="SUPFAM" id="SSF55136">
    <property type="entry name" value="Probable bacterial effector-binding domain"/>
    <property type="match status" value="1"/>
</dbReference>
<sequence length="150" mass="17351">MPNIKKIDVTSKTIYGLKTRTKNADEMNVDTQKIAPLWGKFYEEVVPKLQEGTQFYGLYSGYESDASGMFDVLVGSEQESEGLDSITLQEGRYLRFPAHGQMPQAIIDAWNQVWAYFEDPSIDERRAYETDFEHYISEDEAHIYIGVHYF</sequence>
<dbReference type="PANTHER" id="PTHR36444">
    <property type="entry name" value="TRANSCRIPTIONAL REGULATOR PROTEIN YOBU-RELATED"/>
    <property type="match status" value="1"/>
</dbReference>
<dbReference type="SMART" id="SM00871">
    <property type="entry name" value="AraC_E_bind"/>
    <property type="match status" value="1"/>
</dbReference>
<dbReference type="Gene3D" id="3.20.80.10">
    <property type="entry name" value="Regulatory factor, effector binding domain"/>
    <property type="match status" value="1"/>
</dbReference>
<dbReference type="InterPro" id="IPR010499">
    <property type="entry name" value="AraC_E-bd"/>
</dbReference>
<dbReference type="PANTHER" id="PTHR36444:SF2">
    <property type="entry name" value="TRANSCRIPTIONAL REGULATOR PROTEIN YOBU-RELATED"/>
    <property type="match status" value="1"/>
</dbReference>
<dbReference type="Pfam" id="PF14526">
    <property type="entry name" value="Cass2"/>
    <property type="match status" value="1"/>
</dbReference>